<sequence>MQRSKTAPKGAALFVADCLARDSYLLTNHNAADTTADLLGLDGAQSVTKVGATLSAGGDARAQVITLALVLGALEARLCGVSGSVHCSDVLPLRISQRQGCRYRGMPARRWFGSARAI</sequence>
<organism evidence="1 2">
    <name type="scientific">Mycobacterium paragordonae</name>
    <dbReference type="NCBI Taxonomy" id="1389713"/>
    <lineage>
        <taxon>Bacteria</taxon>
        <taxon>Bacillati</taxon>
        <taxon>Actinomycetota</taxon>
        <taxon>Actinomycetes</taxon>
        <taxon>Mycobacteriales</taxon>
        <taxon>Mycobacteriaceae</taxon>
        <taxon>Mycobacterium</taxon>
    </lineage>
</organism>
<evidence type="ECO:0000313" key="1">
    <source>
        <dbReference type="EMBL" id="MDP7739493.1"/>
    </source>
</evidence>
<dbReference type="AlphaFoldDB" id="A0AAJ1SJS3"/>
<comment type="caution">
    <text evidence="1">The sequence shown here is derived from an EMBL/GenBank/DDBJ whole genome shotgun (WGS) entry which is preliminary data.</text>
</comment>
<evidence type="ECO:0000313" key="2">
    <source>
        <dbReference type="Proteomes" id="UP001229081"/>
    </source>
</evidence>
<reference evidence="1" key="1">
    <citation type="submission" date="2023-06" db="EMBL/GenBank/DDBJ databases">
        <title>Identification of two novel mycobacterium reveal diversities and complexities of Mycobacterium gordonae clade.</title>
        <authorList>
            <person name="Matsumoto Y."/>
            <person name="Nakamura S."/>
            <person name="Motooka D."/>
            <person name="Fukushima K."/>
        </authorList>
    </citation>
    <scope>NUCLEOTIDE SEQUENCE</scope>
    <source>
        <strain evidence="1">TY812</strain>
    </source>
</reference>
<proteinExistence type="predicted"/>
<protein>
    <submittedName>
        <fullName evidence="1">Uncharacterized protein</fullName>
    </submittedName>
</protein>
<dbReference type="RefSeq" id="WP_306255924.1">
    <property type="nucleotide sequence ID" value="NZ_JAUFSA010000005.1"/>
</dbReference>
<accession>A0AAJ1SJS3</accession>
<gene>
    <name evidence="1" type="ORF">QXL92_32715</name>
</gene>
<dbReference type="Proteomes" id="UP001229081">
    <property type="component" value="Unassembled WGS sequence"/>
</dbReference>
<name>A0AAJ1SJS3_9MYCO</name>
<dbReference type="EMBL" id="JAUFSA010000005">
    <property type="protein sequence ID" value="MDP7739493.1"/>
    <property type="molecule type" value="Genomic_DNA"/>
</dbReference>